<dbReference type="GeneTree" id="ENSGT00990000212061"/>
<reference evidence="2 3" key="1">
    <citation type="journal article" date="2011" name="Nature">
        <title>A high-resolution map of human evolutionary constraint using 29 mammals.</title>
        <authorList>
            <person name="Lindblad-Toh K."/>
            <person name="Garber M."/>
            <person name="Zuk O."/>
            <person name="Lin M.F."/>
            <person name="Parker B.J."/>
            <person name="Washietl S."/>
            <person name="Kheradpour P."/>
            <person name="Ernst J."/>
            <person name="Jordan G."/>
            <person name="Mauceli E."/>
            <person name="Ward L.D."/>
            <person name="Lowe C.B."/>
            <person name="Holloway A.K."/>
            <person name="Clamp M."/>
            <person name="Gnerre S."/>
            <person name="Alfoldi J."/>
            <person name="Beal K."/>
            <person name="Chang J."/>
            <person name="Clawson H."/>
            <person name="Cuff J."/>
            <person name="Di Palma F."/>
            <person name="Fitzgerald S."/>
            <person name="Flicek P."/>
            <person name="Guttman M."/>
            <person name="Hubisz M.J."/>
            <person name="Jaffe D.B."/>
            <person name="Jungreis I."/>
            <person name="Kent W.J."/>
            <person name="Kostka D."/>
            <person name="Lara M."/>
            <person name="Martins A.L."/>
            <person name="Massingham T."/>
            <person name="Moltke I."/>
            <person name="Raney B.J."/>
            <person name="Rasmussen M.D."/>
            <person name="Robinson J."/>
            <person name="Stark A."/>
            <person name="Vilella A.J."/>
            <person name="Wen J."/>
            <person name="Xie X."/>
            <person name="Zody M.C."/>
            <person name="Baldwin J."/>
            <person name="Bloom T."/>
            <person name="Chin C.W."/>
            <person name="Heiman D."/>
            <person name="Nicol R."/>
            <person name="Nusbaum C."/>
            <person name="Young S."/>
            <person name="Wilkinson J."/>
            <person name="Worley K.C."/>
            <person name="Kovar C.L."/>
            <person name="Muzny D.M."/>
            <person name="Gibbs R.A."/>
            <person name="Cree A."/>
            <person name="Dihn H.H."/>
            <person name="Fowler G."/>
            <person name="Jhangiani S."/>
            <person name="Joshi V."/>
            <person name="Lee S."/>
            <person name="Lewis L.R."/>
            <person name="Nazareth L.V."/>
            <person name="Okwuonu G."/>
            <person name="Santibanez J."/>
            <person name="Warren W.C."/>
            <person name="Mardis E.R."/>
            <person name="Weinstock G.M."/>
            <person name="Wilson R.K."/>
            <person name="Delehaunty K."/>
            <person name="Dooling D."/>
            <person name="Fronik C."/>
            <person name="Fulton L."/>
            <person name="Fulton B."/>
            <person name="Graves T."/>
            <person name="Minx P."/>
            <person name="Sodergren E."/>
            <person name="Birney E."/>
            <person name="Margulies E.H."/>
            <person name="Herrero J."/>
            <person name="Green E.D."/>
            <person name="Haussler D."/>
            <person name="Siepel A."/>
            <person name="Goldman N."/>
            <person name="Pollard K.S."/>
            <person name="Pedersen J.S."/>
            <person name="Lander E.S."/>
            <person name="Kellis M."/>
        </authorList>
    </citation>
    <scope>NUCLEOTIDE SEQUENCE [LARGE SCALE GENOMIC DNA]</scope>
    <source>
        <strain evidence="3">Thorbecke</strain>
    </source>
</reference>
<name>A0A5F9DNV2_RABIT</name>
<feature type="region of interest" description="Disordered" evidence="1">
    <location>
        <begin position="1"/>
        <end position="46"/>
    </location>
</feature>
<accession>A0A5F9DNV2</accession>
<organism evidence="2 3">
    <name type="scientific">Oryctolagus cuniculus</name>
    <name type="common">Rabbit</name>
    <dbReference type="NCBI Taxonomy" id="9986"/>
    <lineage>
        <taxon>Eukaryota</taxon>
        <taxon>Metazoa</taxon>
        <taxon>Chordata</taxon>
        <taxon>Craniata</taxon>
        <taxon>Vertebrata</taxon>
        <taxon>Euteleostomi</taxon>
        <taxon>Mammalia</taxon>
        <taxon>Eutheria</taxon>
        <taxon>Euarchontoglires</taxon>
        <taxon>Glires</taxon>
        <taxon>Lagomorpha</taxon>
        <taxon>Leporidae</taxon>
        <taxon>Oryctolagus</taxon>
    </lineage>
</organism>
<reference evidence="2" key="2">
    <citation type="submission" date="2025-08" db="UniProtKB">
        <authorList>
            <consortium name="Ensembl"/>
        </authorList>
    </citation>
    <scope>IDENTIFICATION</scope>
    <source>
        <strain evidence="2">Thorbecke</strain>
    </source>
</reference>
<dbReference type="Proteomes" id="UP000001811">
    <property type="component" value="Unplaced"/>
</dbReference>
<evidence type="ECO:0000313" key="3">
    <source>
        <dbReference type="Proteomes" id="UP000001811"/>
    </source>
</evidence>
<protein>
    <submittedName>
        <fullName evidence="2">Uncharacterized protein</fullName>
    </submittedName>
</protein>
<dbReference type="InParanoid" id="A0A5F9DNV2"/>
<reference evidence="2" key="3">
    <citation type="submission" date="2025-09" db="UniProtKB">
        <authorList>
            <consortium name="Ensembl"/>
        </authorList>
    </citation>
    <scope>IDENTIFICATION</scope>
    <source>
        <strain evidence="2">Thorbecke</strain>
    </source>
</reference>
<keyword evidence="3" id="KW-1185">Reference proteome</keyword>
<dbReference type="AlphaFoldDB" id="A0A5F9DNV2"/>
<proteinExistence type="predicted"/>
<feature type="compositionally biased region" description="Polar residues" evidence="1">
    <location>
        <begin position="1"/>
        <end position="10"/>
    </location>
</feature>
<evidence type="ECO:0000256" key="1">
    <source>
        <dbReference type="SAM" id="MobiDB-lite"/>
    </source>
</evidence>
<evidence type="ECO:0000313" key="2">
    <source>
        <dbReference type="Ensembl" id="ENSOCUP00000048022.1"/>
    </source>
</evidence>
<dbReference type="Ensembl" id="ENSOCUT00000040932.1">
    <property type="protein sequence ID" value="ENSOCUP00000048022.1"/>
    <property type="gene ID" value="ENSOCUG00000036260.1"/>
</dbReference>
<sequence length="46" mass="4675">MEPSGDHQSWSGGSRGGPRPAVASARGRWLPPAGLSGSTNPEEDDG</sequence>